<dbReference type="Proteomes" id="UP001153737">
    <property type="component" value="Chromosome 12"/>
</dbReference>
<dbReference type="InterPro" id="IPR023780">
    <property type="entry name" value="Chromo_domain"/>
</dbReference>
<feature type="compositionally biased region" description="Low complexity" evidence="1">
    <location>
        <begin position="1138"/>
        <end position="1164"/>
    </location>
</feature>
<dbReference type="InterPro" id="IPR016197">
    <property type="entry name" value="Chromo-like_dom_sf"/>
</dbReference>
<evidence type="ECO:0000256" key="1">
    <source>
        <dbReference type="SAM" id="MobiDB-lite"/>
    </source>
</evidence>
<dbReference type="GO" id="GO:0005694">
    <property type="term" value="C:chromosome"/>
    <property type="evidence" value="ECO:0007669"/>
    <property type="project" value="UniProtKB-ARBA"/>
</dbReference>
<feature type="compositionally biased region" description="Polar residues" evidence="1">
    <location>
        <begin position="1451"/>
        <end position="1485"/>
    </location>
</feature>
<dbReference type="PANTHER" id="PTHR47240">
    <property type="entry name" value="CHROMO DOMAIN-CONTAINING PROTEIN LHP1"/>
    <property type="match status" value="1"/>
</dbReference>
<dbReference type="PROSITE" id="PS50013">
    <property type="entry name" value="CHROMO_2"/>
    <property type="match status" value="1"/>
</dbReference>
<dbReference type="EMBL" id="OU896718">
    <property type="protein sequence ID" value="CAH1119165.1"/>
    <property type="molecule type" value="Genomic_DNA"/>
</dbReference>
<accession>A0A9P0GN99</accession>
<dbReference type="PANTHER" id="PTHR47240:SF2">
    <property type="entry name" value="CHROMO DOMAIN-CONTAINING PROTEIN LHP1"/>
    <property type="match status" value="1"/>
</dbReference>
<protein>
    <recommendedName>
        <fullName evidence="2">Chromo domain-containing protein</fullName>
    </recommendedName>
</protein>
<evidence type="ECO:0000313" key="3">
    <source>
        <dbReference type="EMBL" id="CAH1119165.1"/>
    </source>
</evidence>
<feature type="region of interest" description="Disordered" evidence="1">
    <location>
        <begin position="148"/>
        <end position="215"/>
    </location>
</feature>
<dbReference type="SMART" id="SM00298">
    <property type="entry name" value="CHROMO"/>
    <property type="match status" value="1"/>
</dbReference>
<feature type="compositionally biased region" description="Basic and acidic residues" evidence="1">
    <location>
        <begin position="148"/>
        <end position="166"/>
    </location>
</feature>
<reference evidence="3" key="1">
    <citation type="submission" date="2022-01" db="EMBL/GenBank/DDBJ databases">
        <authorList>
            <person name="King R."/>
        </authorList>
    </citation>
    <scope>NUCLEOTIDE SEQUENCE</scope>
</reference>
<feature type="region of interest" description="Disordered" evidence="1">
    <location>
        <begin position="782"/>
        <end position="802"/>
    </location>
</feature>
<feature type="region of interest" description="Disordered" evidence="1">
    <location>
        <begin position="1136"/>
        <end position="1178"/>
    </location>
</feature>
<feature type="compositionally biased region" description="Polar residues" evidence="1">
    <location>
        <begin position="585"/>
        <end position="600"/>
    </location>
</feature>
<proteinExistence type="predicted"/>
<evidence type="ECO:0000313" key="4">
    <source>
        <dbReference type="Proteomes" id="UP001153737"/>
    </source>
</evidence>
<feature type="compositionally biased region" description="Acidic residues" evidence="1">
    <location>
        <begin position="14"/>
        <end position="42"/>
    </location>
</feature>
<feature type="compositionally biased region" description="Acidic residues" evidence="1">
    <location>
        <begin position="1257"/>
        <end position="1271"/>
    </location>
</feature>
<dbReference type="Pfam" id="PF00385">
    <property type="entry name" value="Chromo"/>
    <property type="match status" value="1"/>
</dbReference>
<dbReference type="InterPro" id="IPR044251">
    <property type="entry name" value="LHP1-like"/>
</dbReference>
<feature type="compositionally biased region" description="Acidic residues" evidence="1">
    <location>
        <begin position="1291"/>
        <end position="1301"/>
    </location>
</feature>
<feature type="compositionally biased region" description="Acidic residues" evidence="1">
    <location>
        <begin position="922"/>
        <end position="931"/>
    </location>
</feature>
<feature type="compositionally biased region" description="Low complexity" evidence="1">
    <location>
        <begin position="665"/>
        <end position="675"/>
    </location>
</feature>
<sequence length="1485" mass="162986">MDEKNDDSLPSGENVDEDTLETILPVEEEGNLEQDQNMDIDAIESAGTDANADVHESTDGIDAEGETGETLIPDPEESNEKSMDADLDITPPNLDAITETLTEETGDHSSSTDTAVTDSLISAPAPTVDASISSDALVPALTDNVEEKVTDVNEHEHISDTKDSTELKSSSAVYSLEEELQRMHEGDPIEEPEELRNQPNIDLPNEDKKSDSEEKLIRPVEKVTKPIIRIAEQVKVAERSVRPAEKTYRGARSLEKKISMPVLKVPDSPIMKNSDLEEILGADEVVKDPILIKEAQEEMKVTDVLVCGKCYESFIFIEEFQKHKLRICKGKSGIWSACENETKPQVWGFTLWKSRQMKSAKPNVMKHSDWKLYQSWCSLAEIDKNAWIAAGQSLQYCNKIGTGKLTEVRQILQTPKAQVKEEKDPLALDGYECNKENTTITVGRKPIIDLKKPLIRSVRVVKDNATPVTIPSPKVVPKADPNVNRATRTLRSTDKGERGEYAVERIVAKRFNPKKKIWEYQIKWEHFPSEDNTWEPMENLNHCKQMVTDFETQLTKLKAEKAQQQAANLVKNRPKILNTHAALASASSSVIDTPNRPQRTSKQKALDQVKAWCGSISDEENAAPSGGKRARSPDSDDSFGKRMKFEDSDDTDTDAGGPSSPGPPALQQQHAQAPKQYKKIAPKPSVQIIKNGLGQVGALPPNVLIPDANGVVRINQKQLPSLSAGVYIMSKTAGIIKLDSDTSKVATSGGQTIVKVAPKIGQTQIKIVKKDGSTAKQIVQMSPQSVNKPAPVSPATGRPKKLQTPIDVRSAIKKAGDTLKRSAEFLRKSQEVRKPMYAVKSGERIVEVAGKATPRGARMKEEARKPAQLIHESPSKRTDEESDDGLEELPFPEEIKIPEPDPTEDDFFLDPSTGKIAGQEYPDPEPEPEPMEEAKSDTSLDNIVKLAAADITEEDLKNEPTEAEVMPPPTREEEEEMVVQEKVKIPIRAEPIRKIVSASPTRTIVRMPMAQKKTTSSSILNKALTGQQVVRRSVLSTTPRMVHQRILNPTIARSSSSGTQVMSPIIRPAGAYVRGKAVGSSRPRGGASPRVVRAQPTVSPRSIYTYAKSPIKSPAQPTMRKIGNTIIRTASSPIVQMHQHQQLQQHLLQPQSSRPQPRGSQPRLVQSSAGLGQQRQFVQKKEPMVIRGQPEMIETRKVVTTVASKPRKVISMPSLMGDDELLIVPKPSGLSARSQSPVPPSATVAELLETAVAAAAAEEEDEEEEEQQEEEQPQHTVVAVAHAQTGKAEQDEADEHQEEQEAVQQQQVDVNVSQQQQHVSQDDQAASLAPDMSTFTLADNENPIFITGDDGTVYQVAGQNEQGQTILLTQGSDGQQQCLLVTNEVAEAMETAPVEEPQQPVDIAMPDISPDVTEPLSVKTDVADGGDQVVAQVVRAEPPSPAQYCHCQKSKPCQNENNDNNWTKQNGLAKTQPIPGQNLGQNQSS</sequence>
<dbReference type="GO" id="GO:0031507">
    <property type="term" value="P:heterochromatin formation"/>
    <property type="evidence" value="ECO:0007669"/>
    <property type="project" value="InterPro"/>
</dbReference>
<gene>
    <name evidence="3" type="ORF">PHAECO_LOCUS2803</name>
</gene>
<feature type="region of interest" description="Disordered" evidence="1">
    <location>
        <begin position="1255"/>
        <end position="1328"/>
    </location>
</feature>
<feature type="region of interest" description="Disordered" evidence="1">
    <location>
        <begin position="1"/>
        <end position="116"/>
    </location>
</feature>
<name>A0A9P0GN99_PHACE</name>
<feature type="domain" description="Chromo" evidence="2">
    <location>
        <begin position="501"/>
        <end position="562"/>
    </location>
</feature>
<dbReference type="Gene3D" id="2.40.50.40">
    <property type="match status" value="1"/>
</dbReference>
<evidence type="ECO:0000259" key="2">
    <source>
        <dbReference type="PROSITE" id="PS50013"/>
    </source>
</evidence>
<feature type="compositionally biased region" description="Acidic residues" evidence="1">
    <location>
        <begin position="880"/>
        <end position="891"/>
    </location>
</feature>
<organism evidence="3 4">
    <name type="scientific">Phaedon cochleariae</name>
    <name type="common">Mustard beetle</name>
    <dbReference type="NCBI Taxonomy" id="80249"/>
    <lineage>
        <taxon>Eukaryota</taxon>
        <taxon>Metazoa</taxon>
        <taxon>Ecdysozoa</taxon>
        <taxon>Arthropoda</taxon>
        <taxon>Hexapoda</taxon>
        <taxon>Insecta</taxon>
        <taxon>Pterygota</taxon>
        <taxon>Neoptera</taxon>
        <taxon>Endopterygota</taxon>
        <taxon>Coleoptera</taxon>
        <taxon>Polyphaga</taxon>
        <taxon>Cucujiformia</taxon>
        <taxon>Chrysomeloidea</taxon>
        <taxon>Chrysomelidae</taxon>
        <taxon>Chrysomelinae</taxon>
        <taxon>Chrysomelini</taxon>
        <taxon>Phaedon</taxon>
    </lineage>
</organism>
<dbReference type="OrthoDB" id="1918685at2759"/>
<feature type="compositionally biased region" description="Low complexity" evidence="1">
    <location>
        <begin position="1302"/>
        <end position="1326"/>
    </location>
</feature>
<keyword evidence="4" id="KW-1185">Reference proteome</keyword>
<reference evidence="3" key="2">
    <citation type="submission" date="2022-10" db="EMBL/GenBank/DDBJ databases">
        <authorList>
            <consortium name="ENA_rothamsted_submissions"/>
            <consortium name="culmorum"/>
            <person name="King R."/>
        </authorList>
    </citation>
    <scope>NUCLEOTIDE SEQUENCE</scope>
</reference>
<feature type="region of interest" description="Disordered" evidence="1">
    <location>
        <begin position="1439"/>
        <end position="1485"/>
    </location>
</feature>
<feature type="compositionally biased region" description="Basic and acidic residues" evidence="1">
    <location>
        <begin position="631"/>
        <end position="646"/>
    </location>
</feature>
<feature type="region of interest" description="Disordered" evidence="1">
    <location>
        <begin position="584"/>
        <end position="679"/>
    </location>
</feature>
<dbReference type="SUPFAM" id="SSF54160">
    <property type="entry name" value="Chromo domain-like"/>
    <property type="match status" value="1"/>
</dbReference>
<feature type="region of interest" description="Disordered" evidence="1">
    <location>
        <begin position="850"/>
        <end position="977"/>
    </location>
</feature>
<feature type="compositionally biased region" description="Polar residues" evidence="1">
    <location>
        <begin position="1165"/>
        <end position="1177"/>
    </location>
</feature>
<feature type="compositionally biased region" description="Basic and acidic residues" evidence="1">
    <location>
        <begin position="205"/>
        <end position="215"/>
    </location>
</feature>
<dbReference type="InterPro" id="IPR000953">
    <property type="entry name" value="Chromo/chromo_shadow_dom"/>
</dbReference>